<evidence type="ECO:0000313" key="2">
    <source>
        <dbReference type="Proteomes" id="UP000005496"/>
    </source>
</evidence>
<comment type="caution">
    <text evidence="1">The sequence shown here is derived from an EMBL/GenBank/DDBJ whole genome shotgun (WGS) entry which is preliminary data.</text>
</comment>
<sequence length="66" mass="7425">MSADTEALKKNILDLVLNLEPEEALDAFSGALREVLSRLEDEQRVRFVLALLEKGDEDKISSMVHL</sequence>
<protein>
    <recommendedName>
        <fullName evidence="3">Transcriptional regulator</fullName>
    </recommendedName>
</protein>
<reference evidence="1" key="1">
    <citation type="submission" date="2010-05" db="EMBL/GenBank/DDBJ databases">
        <title>The draft genome of Desulfonatronospira thiodismutans ASO3-1.</title>
        <authorList>
            <consortium name="US DOE Joint Genome Institute (JGI-PGF)"/>
            <person name="Lucas S."/>
            <person name="Copeland A."/>
            <person name="Lapidus A."/>
            <person name="Cheng J.-F."/>
            <person name="Bruce D."/>
            <person name="Goodwin L."/>
            <person name="Pitluck S."/>
            <person name="Chertkov O."/>
            <person name="Brettin T."/>
            <person name="Detter J.C."/>
            <person name="Han C."/>
            <person name="Land M.L."/>
            <person name="Hauser L."/>
            <person name="Kyrpides N."/>
            <person name="Mikhailova N."/>
            <person name="Muyzer G."/>
            <person name="Woyke T."/>
        </authorList>
    </citation>
    <scope>NUCLEOTIDE SEQUENCE [LARGE SCALE GENOMIC DNA]</scope>
    <source>
        <strain evidence="1">ASO3-1</strain>
    </source>
</reference>
<organism evidence="1 2">
    <name type="scientific">Desulfonatronospira thiodismutans ASO3-1</name>
    <dbReference type="NCBI Taxonomy" id="555779"/>
    <lineage>
        <taxon>Bacteria</taxon>
        <taxon>Pseudomonadati</taxon>
        <taxon>Thermodesulfobacteriota</taxon>
        <taxon>Desulfovibrionia</taxon>
        <taxon>Desulfovibrionales</taxon>
        <taxon>Desulfonatronovibrionaceae</taxon>
        <taxon>Desulfonatronospira</taxon>
    </lineage>
</organism>
<accession>D6SLS7</accession>
<dbReference type="EMBL" id="ACJN02000001">
    <property type="protein sequence ID" value="EFI35638.1"/>
    <property type="molecule type" value="Genomic_DNA"/>
</dbReference>
<evidence type="ECO:0008006" key="3">
    <source>
        <dbReference type="Google" id="ProtNLM"/>
    </source>
</evidence>
<name>D6SLS7_9BACT</name>
<dbReference type="Proteomes" id="UP000005496">
    <property type="component" value="Unassembled WGS sequence"/>
</dbReference>
<evidence type="ECO:0000313" key="1">
    <source>
        <dbReference type="EMBL" id="EFI35638.1"/>
    </source>
</evidence>
<gene>
    <name evidence="1" type="ORF">Dthio_PD3067</name>
</gene>
<keyword evidence="2" id="KW-1185">Reference proteome</keyword>
<dbReference type="AlphaFoldDB" id="D6SLS7"/>
<proteinExistence type="predicted"/>